<accession>A0A1L9V2D9</accession>
<dbReference type="OMA" id="GGDFMID"/>
<reference evidence="4" key="1">
    <citation type="journal article" date="2017" name="Genome Biol.">
        <title>Comparative genomics reveals high biological diversity and specific adaptations in the industrially and medically important fungal genus Aspergillus.</title>
        <authorList>
            <person name="de Vries R.P."/>
            <person name="Riley R."/>
            <person name="Wiebenga A."/>
            <person name="Aguilar-Osorio G."/>
            <person name="Amillis S."/>
            <person name="Uchima C.A."/>
            <person name="Anderluh G."/>
            <person name="Asadollahi M."/>
            <person name="Askin M."/>
            <person name="Barry K."/>
            <person name="Battaglia E."/>
            <person name="Bayram O."/>
            <person name="Benocci T."/>
            <person name="Braus-Stromeyer S.A."/>
            <person name="Caldana C."/>
            <person name="Canovas D."/>
            <person name="Cerqueira G.C."/>
            <person name="Chen F."/>
            <person name="Chen W."/>
            <person name="Choi C."/>
            <person name="Clum A."/>
            <person name="Dos Santos R.A."/>
            <person name="Damasio A.R."/>
            <person name="Diallinas G."/>
            <person name="Emri T."/>
            <person name="Fekete E."/>
            <person name="Flipphi M."/>
            <person name="Freyberg S."/>
            <person name="Gallo A."/>
            <person name="Gournas C."/>
            <person name="Habgood R."/>
            <person name="Hainaut M."/>
            <person name="Harispe M.L."/>
            <person name="Henrissat B."/>
            <person name="Hilden K.S."/>
            <person name="Hope R."/>
            <person name="Hossain A."/>
            <person name="Karabika E."/>
            <person name="Karaffa L."/>
            <person name="Karanyi Z."/>
            <person name="Krasevec N."/>
            <person name="Kuo A."/>
            <person name="Kusch H."/>
            <person name="LaButti K."/>
            <person name="Lagendijk E.L."/>
            <person name="Lapidus A."/>
            <person name="Levasseur A."/>
            <person name="Lindquist E."/>
            <person name="Lipzen A."/>
            <person name="Logrieco A.F."/>
            <person name="MacCabe A."/>
            <person name="Maekelae M.R."/>
            <person name="Malavazi I."/>
            <person name="Melin P."/>
            <person name="Meyer V."/>
            <person name="Mielnichuk N."/>
            <person name="Miskei M."/>
            <person name="Molnar A.P."/>
            <person name="Mule G."/>
            <person name="Ngan C.Y."/>
            <person name="Orejas M."/>
            <person name="Orosz E."/>
            <person name="Ouedraogo J.P."/>
            <person name="Overkamp K.M."/>
            <person name="Park H.-S."/>
            <person name="Perrone G."/>
            <person name="Piumi F."/>
            <person name="Punt P.J."/>
            <person name="Ram A.F."/>
            <person name="Ramon A."/>
            <person name="Rauscher S."/>
            <person name="Record E."/>
            <person name="Riano-Pachon D.M."/>
            <person name="Robert V."/>
            <person name="Roehrig J."/>
            <person name="Ruller R."/>
            <person name="Salamov A."/>
            <person name="Salih N.S."/>
            <person name="Samson R.A."/>
            <person name="Sandor E."/>
            <person name="Sanguinetti M."/>
            <person name="Schuetze T."/>
            <person name="Sepcic K."/>
            <person name="Shelest E."/>
            <person name="Sherlock G."/>
            <person name="Sophianopoulou V."/>
            <person name="Squina F.M."/>
            <person name="Sun H."/>
            <person name="Susca A."/>
            <person name="Todd R.B."/>
            <person name="Tsang A."/>
            <person name="Unkles S.E."/>
            <person name="van de Wiele N."/>
            <person name="van Rossen-Uffink D."/>
            <person name="Oliveira J.V."/>
            <person name="Vesth T.C."/>
            <person name="Visser J."/>
            <person name="Yu J.-H."/>
            <person name="Zhou M."/>
            <person name="Andersen M.R."/>
            <person name="Archer D.B."/>
            <person name="Baker S.E."/>
            <person name="Benoit I."/>
            <person name="Brakhage A.A."/>
            <person name="Braus G.H."/>
            <person name="Fischer R."/>
            <person name="Frisvad J.C."/>
            <person name="Goldman G.H."/>
            <person name="Houbraken J."/>
            <person name="Oakley B."/>
            <person name="Pocsi I."/>
            <person name="Scazzocchio C."/>
            <person name="Seiboth B."/>
            <person name="vanKuyk P.A."/>
            <person name="Wortman J."/>
            <person name="Dyer P.S."/>
            <person name="Grigoriev I.V."/>
        </authorList>
    </citation>
    <scope>NUCLEOTIDE SEQUENCE [LARGE SCALE GENOMIC DNA]</scope>
    <source>
        <strain evidence="4">CBS 101740 / IMI 381727 / IBT 21946</strain>
    </source>
</reference>
<dbReference type="InterPro" id="IPR011333">
    <property type="entry name" value="SKP1/BTB/POZ_sf"/>
</dbReference>
<evidence type="ECO:0000256" key="1">
    <source>
        <dbReference type="SAM" id="Coils"/>
    </source>
</evidence>
<dbReference type="GeneID" id="93579109"/>
<dbReference type="PANTHER" id="PTHR47843">
    <property type="entry name" value="BTB DOMAIN-CONTAINING PROTEIN-RELATED"/>
    <property type="match status" value="1"/>
</dbReference>
<evidence type="ECO:0008006" key="5">
    <source>
        <dbReference type="Google" id="ProtNLM"/>
    </source>
</evidence>
<name>A0A1L9V2D9_ASPBC</name>
<gene>
    <name evidence="3" type="ORF">ASPBRDRAFT_50878</name>
</gene>
<keyword evidence="1" id="KW-0175">Coiled coil</keyword>
<protein>
    <recommendedName>
        <fullName evidence="5">BTB domain-containing protein</fullName>
    </recommendedName>
</protein>
<feature type="coiled-coil region" evidence="1">
    <location>
        <begin position="297"/>
        <end position="331"/>
    </location>
</feature>
<dbReference type="OrthoDB" id="9997739at2759"/>
<evidence type="ECO:0000256" key="2">
    <source>
        <dbReference type="SAM" id="MobiDB-lite"/>
    </source>
</evidence>
<dbReference type="VEuPathDB" id="FungiDB:ASPBRDRAFT_50878"/>
<dbReference type="Proteomes" id="UP000184499">
    <property type="component" value="Unassembled WGS sequence"/>
</dbReference>
<keyword evidence="4" id="KW-1185">Reference proteome</keyword>
<feature type="region of interest" description="Disordered" evidence="2">
    <location>
        <begin position="108"/>
        <end position="130"/>
    </location>
</feature>
<organism evidence="3 4">
    <name type="scientific">Aspergillus brasiliensis (strain CBS 101740 / IMI 381727 / IBT 21946)</name>
    <dbReference type="NCBI Taxonomy" id="767769"/>
    <lineage>
        <taxon>Eukaryota</taxon>
        <taxon>Fungi</taxon>
        <taxon>Dikarya</taxon>
        <taxon>Ascomycota</taxon>
        <taxon>Pezizomycotina</taxon>
        <taxon>Eurotiomycetes</taxon>
        <taxon>Eurotiomycetidae</taxon>
        <taxon>Eurotiales</taxon>
        <taxon>Aspergillaceae</taxon>
        <taxon>Aspergillus</taxon>
        <taxon>Aspergillus subgen. Circumdati</taxon>
    </lineage>
</organism>
<dbReference type="AlphaFoldDB" id="A0A1L9V2D9"/>
<dbReference type="STRING" id="767769.A0A1L9V2D9"/>
<dbReference type="EMBL" id="KV878679">
    <property type="protein sequence ID" value="OJJ78080.1"/>
    <property type="molecule type" value="Genomic_DNA"/>
</dbReference>
<dbReference type="Gene3D" id="3.30.710.10">
    <property type="entry name" value="Potassium Channel Kv1.1, Chain A"/>
    <property type="match status" value="1"/>
</dbReference>
<evidence type="ECO:0000313" key="3">
    <source>
        <dbReference type="EMBL" id="OJJ78080.1"/>
    </source>
</evidence>
<proteinExistence type="predicted"/>
<dbReference type="RefSeq" id="XP_067485327.1">
    <property type="nucleotide sequence ID" value="XM_067626621.1"/>
</dbReference>
<evidence type="ECO:0000313" key="4">
    <source>
        <dbReference type="Proteomes" id="UP000184499"/>
    </source>
</evidence>
<sequence length="344" mass="38733">MESRLNTSSYARKFREPPIQVIVGSAKTSYYVHPGALSWCDRSALKARIDGPWKQNGADSPIDWSDFDEQTVECVLSYLYTQDYYVRQSGHVPDDSCKKGDDTTTGIEPFVSSEAKPSTSTFESVPGDKKPLNRPLTPLSQCLEVGLPADNNRTAAGACTYHQASQNPNDSLAAEIMAHAKVYCFAHRYCVRKLEVFALQRLTKVLITINAETETVFPYLTDAIRVVYDSTPSAGLQDNPARKLLSQYVALNYTLLQSESLDQIIAEGGEFMADVSHKLARRLNMTGVDTQSLERQTDELQRKIYNLNRGLQEQESQLQEFMDQLTECQSLNRGLTRKYGKFRR</sequence>